<keyword evidence="3" id="KW-1185">Reference proteome</keyword>
<gene>
    <name evidence="2" type="ORF">DY000_02029210</name>
</gene>
<evidence type="ECO:0000256" key="1">
    <source>
        <dbReference type="SAM" id="MobiDB-lite"/>
    </source>
</evidence>
<name>A0ABQ7DWV3_BRACR</name>
<sequence length="108" mass="12264">MMPSFGRDNRRLPPLAQTTVTVYTLLTRSPGNRTLGRRQPITPPATATPEVRDEHLRNLANATRAAKLWRGPPQSRENRRETTRSNVVTEGRRERSSRASMTVESQQI</sequence>
<comment type="caution">
    <text evidence="2">The sequence shown here is derived from an EMBL/GenBank/DDBJ whole genome shotgun (WGS) entry which is preliminary data.</text>
</comment>
<accession>A0ABQ7DWV3</accession>
<feature type="region of interest" description="Disordered" evidence="1">
    <location>
        <begin position="30"/>
        <end position="108"/>
    </location>
</feature>
<reference evidence="2 3" key="1">
    <citation type="journal article" date="2020" name="BMC Genomics">
        <title>Intraspecific diversification of the crop wild relative Brassica cretica Lam. using demographic model selection.</title>
        <authorList>
            <person name="Kioukis A."/>
            <person name="Michalopoulou V.A."/>
            <person name="Briers L."/>
            <person name="Pirintsos S."/>
            <person name="Studholme D.J."/>
            <person name="Pavlidis P."/>
            <person name="Sarris P.F."/>
        </authorList>
    </citation>
    <scope>NUCLEOTIDE SEQUENCE [LARGE SCALE GENOMIC DNA]</scope>
    <source>
        <strain evidence="3">cv. PFS-1207/04</strain>
    </source>
</reference>
<protein>
    <submittedName>
        <fullName evidence="2">Uncharacterized protein</fullName>
    </submittedName>
</protein>
<proteinExistence type="predicted"/>
<evidence type="ECO:0000313" key="3">
    <source>
        <dbReference type="Proteomes" id="UP000266723"/>
    </source>
</evidence>
<dbReference type="EMBL" id="QGKV02000649">
    <property type="protein sequence ID" value="KAF3582159.1"/>
    <property type="molecule type" value="Genomic_DNA"/>
</dbReference>
<evidence type="ECO:0000313" key="2">
    <source>
        <dbReference type="EMBL" id="KAF3582159.1"/>
    </source>
</evidence>
<organism evidence="2 3">
    <name type="scientific">Brassica cretica</name>
    <name type="common">Mustard</name>
    <dbReference type="NCBI Taxonomy" id="69181"/>
    <lineage>
        <taxon>Eukaryota</taxon>
        <taxon>Viridiplantae</taxon>
        <taxon>Streptophyta</taxon>
        <taxon>Embryophyta</taxon>
        <taxon>Tracheophyta</taxon>
        <taxon>Spermatophyta</taxon>
        <taxon>Magnoliopsida</taxon>
        <taxon>eudicotyledons</taxon>
        <taxon>Gunneridae</taxon>
        <taxon>Pentapetalae</taxon>
        <taxon>rosids</taxon>
        <taxon>malvids</taxon>
        <taxon>Brassicales</taxon>
        <taxon>Brassicaceae</taxon>
        <taxon>Brassiceae</taxon>
        <taxon>Brassica</taxon>
    </lineage>
</organism>
<feature type="compositionally biased region" description="Polar residues" evidence="1">
    <location>
        <begin position="98"/>
        <end position="108"/>
    </location>
</feature>
<dbReference type="Proteomes" id="UP000266723">
    <property type="component" value="Unassembled WGS sequence"/>
</dbReference>